<reference evidence="2 3" key="1">
    <citation type="submission" date="2025-04" db="UniProtKB">
        <authorList>
            <consortium name="RefSeq"/>
        </authorList>
    </citation>
    <scope>IDENTIFICATION</scope>
    <source>
        <tissue evidence="2 3">Whole body</tissue>
    </source>
</reference>
<dbReference type="InterPro" id="IPR019412">
    <property type="entry name" value="IML2/TPR_39"/>
</dbReference>
<evidence type="ECO:0000313" key="1">
    <source>
        <dbReference type="Proteomes" id="UP000694846"/>
    </source>
</evidence>
<dbReference type="RefSeq" id="XP_025412755.1">
    <property type="nucleotide sequence ID" value="XM_025556970.1"/>
</dbReference>
<dbReference type="Proteomes" id="UP000694846">
    <property type="component" value="Unplaced"/>
</dbReference>
<accession>A0A8B8FQY2</accession>
<dbReference type="RefSeq" id="XP_025412756.1">
    <property type="nucleotide sequence ID" value="XM_025556971.1"/>
</dbReference>
<dbReference type="PANTHER" id="PTHR31859">
    <property type="entry name" value="TETRATRICOPEPTIDE REPEAT PROTEIN 39 FAMILY MEMBER"/>
    <property type="match status" value="1"/>
</dbReference>
<proteinExistence type="predicted"/>
<dbReference type="AlphaFoldDB" id="A0A8B8FQY2"/>
<protein>
    <submittedName>
        <fullName evidence="2 3">Tetratricopeptide repeat protein 39C-like isoform X1</fullName>
    </submittedName>
</protein>
<gene>
    <name evidence="2 3 4" type="primary">LOC112685172</name>
</gene>
<dbReference type="GO" id="GO:0060271">
    <property type="term" value="P:cilium assembly"/>
    <property type="evidence" value="ECO:0007669"/>
    <property type="project" value="TreeGrafter"/>
</dbReference>
<dbReference type="Pfam" id="PF10300">
    <property type="entry name" value="Iml2-TPR_39"/>
    <property type="match status" value="1"/>
</dbReference>
<dbReference type="GeneID" id="112685172"/>
<dbReference type="OrthoDB" id="2154985at2759"/>
<dbReference type="RefSeq" id="XP_025412754.1">
    <property type="nucleotide sequence ID" value="XM_025556969.1"/>
</dbReference>
<keyword evidence="1" id="KW-1185">Reference proteome</keyword>
<evidence type="ECO:0000313" key="4">
    <source>
        <dbReference type="RefSeq" id="XP_025412756.1"/>
    </source>
</evidence>
<evidence type="ECO:0000313" key="3">
    <source>
        <dbReference type="RefSeq" id="XP_025412755.1"/>
    </source>
</evidence>
<sequence>MSSDNEPTWRICRKAVWMLIQNVNNLADAKDLLNRQEDQDLHIASGKCFILLLTAVRTSEKSSLDLALAECKRLEARCATESTGGWMAAVKRKLLFSSTAGGVDYYDRQIVLADMISCIVGLTVAAHKDSPSVGTVARAVYALRRAWKTYQMCYAAVLDVYRDVYDLDPGQNTPRWPPVLKRRKSATLIPASNIGSRMFRSATTSFEAIRRNSVSDIMPKDVVRLMAAVSVGYGTFNLMVSLLPPTVISVIGVLGFRGNRQTGLDALAFAKNGPDVHAPLAWGILSWYRMMGNTDFMFDGPQSRENQSHVDESEQLVLGPPEEFRNSTALQYFVGRSRYLKGDLDGSIQAYEAGSTIVDCCLVNMRAMYLHELGFMYAVRLDWTTACRKFARVAADNTWMRPYHYFMAALCAGAAGDAATGLLMSRQVDESVDSRWQRAERDMVGRFVMDRKRPVAEALRRTIGVAGDDRCGRRCRLIVYEMLYVKYGAARWPADSLRAVLADCDESDDDDDATRFAKQLLTVICRKALGASVGLHYASRSLAEIVERMDRDKRRDHLYVYGLYELAVEQIGHPETIEEGKRTIQKLKDFKGPYQFQYFFEMRCASLQAHVQNLHVR</sequence>
<evidence type="ECO:0000313" key="2">
    <source>
        <dbReference type="RefSeq" id="XP_025412754.1"/>
    </source>
</evidence>
<dbReference type="PANTHER" id="PTHR31859:SF1">
    <property type="entry name" value="TETRATRICOPEPTIDE REPEAT PROTEIN 39C"/>
    <property type="match status" value="1"/>
</dbReference>
<name>A0A8B8FQY2_9HEMI</name>
<organism evidence="1 3">
    <name type="scientific">Sipha flava</name>
    <name type="common">yellow sugarcane aphid</name>
    <dbReference type="NCBI Taxonomy" id="143950"/>
    <lineage>
        <taxon>Eukaryota</taxon>
        <taxon>Metazoa</taxon>
        <taxon>Ecdysozoa</taxon>
        <taxon>Arthropoda</taxon>
        <taxon>Hexapoda</taxon>
        <taxon>Insecta</taxon>
        <taxon>Pterygota</taxon>
        <taxon>Neoptera</taxon>
        <taxon>Paraneoptera</taxon>
        <taxon>Hemiptera</taxon>
        <taxon>Sternorrhyncha</taxon>
        <taxon>Aphidomorpha</taxon>
        <taxon>Aphidoidea</taxon>
        <taxon>Aphididae</taxon>
        <taxon>Sipha</taxon>
    </lineage>
</organism>